<evidence type="ECO:0000256" key="1">
    <source>
        <dbReference type="SAM" id="MobiDB-lite"/>
    </source>
</evidence>
<dbReference type="Proteomes" id="UP000269221">
    <property type="component" value="Unassembled WGS sequence"/>
</dbReference>
<sequence>MFEEAEEREREPGRNRGISSFGPRKDIGPEPIGSGVILLFFDDDDEDDDDDNNGDVVNYVGSHYELEIIAINAQYLLYES</sequence>
<proteinExistence type="predicted"/>
<evidence type="ECO:0000313" key="2">
    <source>
        <dbReference type="EMBL" id="RMC01157.1"/>
    </source>
</evidence>
<dbReference type="EMBL" id="QRBI01000140">
    <property type="protein sequence ID" value="RMC01157.1"/>
    <property type="molecule type" value="Genomic_DNA"/>
</dbReference>
<protein>
    <submittedName>
        <fullName evidence="2">Uncharacterized protein</fullName>
    </submittedName>
</protein>
<accession>A0A3M0K1Z6</accession>
<gene>
    <name evidence="2" type="ORF">DUI87_22248</name>
</gene>
<feature type="region of interest" description="Disordered" evidence="1">
    <location>
        <begin position="1"/>
        <end position="31"/>
    </location>
</feature>
<evidence type="ECO:0000313" key="3">
    <source>
        <dbReference type="Proteomes" id="UP000269221"/>
    </source>
</evidence>
<dbReference type="AlphaFoldDB" id="A0A3M0K1Z6"/>
<comment type="caution">
    <text evidence="2">The sequence shown here is derived from an EMBL/GenBank/DDBJ whole genome shotgun (WGS) entry which is preliminary data.</text>
</comment>
<organism evidence="2 3">
    <name type="scientific">Hirundo rustica rustica</name>
    <dbReference type="NCBI Taxonomy" id="333673"/>
    <lineage>
        <taxon>Eukaryota</taxon>
        <taxon>Metazoa</taxon>
        <taxon>Chordata</taxon>
        <taxon>Craniata</taxon>
        <taxon>Vertebrata</taxon>
        <taxon>Euteleostomi</taxon>
        <taxon>Archelosauria</taxon>
        <taxon>Archosauria</taxon>
        <taxon>Dinosauria</taxon>
        <taxon>Saurischia</taxon>
        <taxon>Theropoda</taxon>
        <taxon>Coelurosauria</taxon>
        <taxon>Aves</taxon>
        <taxon>Neognathae</taxon>
        <taxon>Neoaves</taxon>
        <taxon>Telluraves</taxon>
        <taxon>Australaves</taxon>
        <taxon>Passeriformes</taxon>
        <taxon>Sylvioidea</taxon>
        <taxon>Hirundinidae</taxon>
        <taxon>Hirundo</taxon>
    </lineage>
</organism>
<name>A0A3M0K1Z6_HIRRU</name>
<keyword evidence="3" id="KW-1185">Reference proteome</keyword>
<reference evidence="2 3" key="1">
    <citation type="submission" date="2018-07" db="EMBL/GenBank/DDBJ databases">
        <title>A high quality draft genome assembly of the barn swallow (H. rustica rustica).</title>
        <authorList>
            <person name="Formenti G."/>
            <person name="Chiara M."/>
            <person name="Poveda L."/>
            <person name="Francoijs K.-J."/>
            <person name="Bonisoli-Alquati A."/>
            <person name="Canova L."/>
            <person name="Gianfranceschi L."/>
            <person name="Horner D.S."/>
            <person name="Saino N."/>
        </authorList>
    </citation>
    <scope>NUCLEOTIDE SEQUENCE [LARGE SCALE GENOMIC DNA]</scope>
    <source>
        <strain evidence="2">Chelidonia</strain>
        <tissue evidence="2">Blood</tissue>
    </source>
</reference>